<dbReference type="SUPFAM" id="SSF52833">
    <property type="entry name" value="Thioredoxin-like"/>
    <property type="match status" value="1"/>
</dbReference>
<evidence type="ECO:0000256" key="2">
    <source>
        <dbReference type="ARBA" id="ARBA00022748"/>
    </source>
</evidence>
<dbReference type="CDD" id="cd02966">
    <property type="entry name" value="TlpA_like_family"/>
    <property type="match status" value="1"/>
</dbReference>
<dbReference type="EMBL" id="CP000607">
    <property type="protein sequence ID" value="ABP36166.1"/>
    <property type="molecule type" value="Genomic_DNA"/>
</dbReference>
<accession>A4SCF7</accession>
<feature type="signal peptide" evidence="4">
    <location>
        <begin position="1"/>
        <end position="33"/>
    </location>
</feature>
<feature type="domain" description="Thioredoxin" evidence="5">
    <location>
        <begin position="41"/>
        <end position="185"/>
    </location>
</feature>
<dbReference type="eggNOG" id="COG0526">
    <property type="taxonomic scope" value="Bacteria"/>
</dbReference>
<protein>
    <submittedName>
        <fullName evidence="6">Redoxin domain protein</fullName>
    </submittedName>
</protein>
<dbReference type="InterPro" id="IPR013766">
    <property type="entry name" value="Thioredoxin_domain"/>
</dbReference>
<dbReference type="Pfam" id="PF08534">
    <property type="entry name" value="Redoxin"/>
    <property type="match status" value="1"/>
</dbReference>
<dbReference type="KEGG" id="pvi:Cvib_0142"/>
<dbReference type="InterPro" id="IPR017937">
    <property type="entry name" value="Thioredoxin_CS"/>
</dbReference>
<dbReference type="PANTHER" id="PTHR42852:SF17">
    <property type="entry name" value="THIOREDOXIN-LIKE PROTEIN HI_1115"/>
    <property type="match status" value="1"/>
</dbReference>
<evidence type="ECO:0000256" key="1">
    <source>
        <dbReference type="ARBA" id="ARBA00004196"/>
    </source>
</evidence>
<dbReference type="InterPro" id="IPR050553">
    <property type="entry name" value="Thioredoxin_ResA/DsbE_sf"/>
</dbReference>
<evidence type="ECO:0000256" key="4">
    <source>
        <dbReference type="SAM" id="SignalP"/>
    </source>
</evidence>
<sequence length="190" mass="20206">MSTPPMTILRKFTAAALLALSVGGLAPALPAVAAVSPAPASVAGKTAPAFTMKTLDGKEVTSAQLAGRPYIVNIFASWCPPCRQELPGMVDLQKKYEKQGFTFIGIAFRDRLSTLPDFLWEMGVEYPVCATTPELEAAFGQFLPGGSIRSIPVSFVVGRDGKLMNVVRGGLTKADFESLILKAINTKSAR</sequence>
<feature type="chain" id="PRO_5002673341" evidence="4">
    <location>
        <begin position="34"/>
        <end position="190"/>
    </location>
</feature>
<evidence type="ECO:0000259" key="5">
    <source>
        <dbReference type="PROSITE" id="PS51352"/>
    </source>
</evidence>
<dbReference type="STRING" id="290318.Cvib_0142"/>
<organism evidence="6">
    <name type="scientific">Chlorobium phaeovibrioides (strain DSM 265 / 1930)</name>
    <name type="common">Prosthecochloris vibrioformis (strain DSM 265)</name>
    <dbReference type="NCBI Taxonomy" id="290318"/>
    <lineage>
        <taxon>Bacteria</taxon>
        <taxon>Pseudomonadati</taxon>
        <taxon>Chlorobiota</taxon>
        <taxon>Chlorobiia</taxon>
        <taxon>Chlorobiales</taxon>
        <taxon>Chlorobiaceae</taxon>
        <taxon>Chlorobium/Pelodictyon group</taxon>
        <taxon>Chlorobium</taxon>
    </lineage>
</organism>
<dbReference type="InterPro" id="IPR013740">
    <property type="entry name" value="Redoxin"/>
</dbReference>
<dbReference type="AlphaFoldDB" id="A4SCF7"/>
<name>A4SCF7_CHLPM</name>
<proteinExistence type="predicted"/>
<reference evidence="6" key="1">
    <citation type="submission" date="2007-03" db="EMBL/GenBank/DDBJ databases">
        <title>Complete sequence of Prosthecochloris vibrioformis DSM 265.</title>
        <authorList>
            <consortium name="US DOE Joint Genome Institute"/>
            <person name="Copeland A."/>
            <person name="Lucas S."/>
            <person name="Lapidus A."/>
            <person name="Barry K."/>
            <person name="Detter J.C."/>
            <person name="Glavina del Rio T."/>
            <person name="Hammon N."/>
            <person name="Israni S."/>
            <person name="Pitluck S."/>
            <person name="Schmutz J."/>
            <person name="Larimer F."/>
            <person name="Land M."/>
            <person name="Hauser L."/>
            <person name="Mikhailova N."/>
            <person name="Li T."/>
            <person name="Overmann J."/>
            <person name="Schuster S.C."/>
            <person name="Bryant D.A."/>
            <person name="Richardson P."/>
        </authorList>
    </citation>
    <scope>NUCLEOTIDE SEQUENCE [LARGE SCALE GENOMIC DNA]</scope>
    <source>
        <strain evidence="6">DSM 265</strain>
    </source>
</reference>
<keyword evidence="4" id="KW-0732">Signal</keyword>
<gene>
    <name evidence="6" type="ordered locus">Cvib_0142</name>
</gene>
<keyword evidence="2" id="KW-0201">Cytochrome c-type biogenesis</keyword>
<evidence type="ECO:0000313" key="6">
    <source>
        <dbReference type="EMBL" id="ABP36166.1"/>
    </source>
</evidence>
<dbReference type="GO" id="GO:0030313">
    <property type="term" value="C:cell envelope"/>
    <property type="evidence" value="ECO:0007669"/>
    <property type="project" value="UniProtKB-SubCell"/>
</dbReference>
<dbReference type="PROSITE" id="PS51352">
    <property type="entry name" value="THIOREDOXIN_2"/>
    <property type="match status" value="1"/>
</dbReference>
<dbReference type="Gene3D" id="3.40.30.10">
    <property type="entry name" value="Glutaredoxin"/>
    <property type="match status" value="1"/>
</dbReference>
<dbReference type="PANTHER" id="PTHR42852">
    <property type="entry name" value="THIOL:DISULFIDE INTERCHANGE PROTEIN DSBE"/>
    <property type="match status" value="1"/>
</dbReference>
<dbReference type="PROSITE" id="PS00194">
    <property type="entry name" value="THIOREDOXIN_1"/>
    <property type="match status" value="1"/>
</dbReference>
<dbReference type="InterPro" id="IPR036249">
    <property type="entry name" value="Thioredoxin-like_sf"/>
</dbReference>
<dbReference type="GO" id="GO:0016491">
    <property type="term" value="F:oxidoreductase activity"/>
    <property type="evidence" value="ECO:0007669"/>
    <property type="project" value="InterPro"/>
</dbReference>
<comment type="subcellular location">
    <subcellularLocation>
        <location evidence="1">Cell envelope</location>
    </subcellularLocation>
</comment>
<evidence type="ECO:0000256" key="3">
    <source>
        <dbReference type="ARBA" id="ARBA00023284"/>
    </source>
</evidence>
<dbReference type="HOGENOM" id="CLU_042529_11_2_10"/>
<keyword evidence="3" id="KW-0676">Redox-active center</keyword>
<dbReference type="GO" id="GO:0017004">
    <property type="term" value="P:cytochrome complex assembly"/>
    <property type="evidence" value="ECO:0007669"/>
    <property type="project" value="UniProtKB-KW"/>
</dbReference>